<keyword evidence="2" id="KW-1003">Cell membrane</keyword>
<feature type="domain" description="TRAP C4-dicarboxylate transport system permease DctM subunit" evidence="9">
    <location>
        <begin position="263"/>
        <end position="691"/>
    </location>
</feature>
<dbReference type="PANTHER" id="PTHR33362">
    <property type="entry name" value="SIALIC ACID TRAP TRANSPORTER PERMEASE PROTEIN SIAT-RELATED"/>
    <property type="match status" value="1"/>
</dbReference>
<feature type="transmembrane region" description="Helical" evidence="8">
    <location>
        <begin position="460"/>
        <end position="479"/>
    </location>
</feature>
<keyword evidence="5 8" id="KW-1133">Transmembrane helix</keyword>
<keyword evidence="7" id="KW-0813">Transport</keyword>
<accession>A0ABW3HJF6</accession>
<evidence type="ECO:0000256" key="6">
    <source>
        <dbReference type="ARBA" id="ARBA00023136"/>
    </source>
</evidence>
<feature type="transmembrane region" description="Helical" evidence="8">
    <location>
        <begin position="382"/>
        <end position="406"/>
    </location>
</feature>
<dbReference type="InterPro" id="IPR004681">
    <property type="entry name" value="TRAP_DctM"/>
</dbReference>
<feature type="transmembrane region" description="Helical" evidence="8">
    <location>
        <begin position="491"/>
        <end position="507"/>
    </location>
</feature>
<comment type="subcellular location">
    <subcellularLocation>
        <location evidence="1 7">Cell inner membrane</location>
        <topology evidence="1 7">Multi-pass membrane protein</topology>
    </subcellularLocation>
</comment>
<feature type="transmembrane region" description="Helical" evidence="8">
    <location>
        <begin position="418"/>
        <end position="440"/>
    </location>
</feature>
<keyword evidence="3 7" id="KW-0997">Cell inner membrane</keyword>
<feature type="transmembrane region" description="Helical" evidence="8">
    <location>
        <begin position="543"/>
        <end position="563"/>
    </location>
</feature>
<evidence type="ECO:0000313" key="10">
    <source>
        <dbReference type="EMBL" id="MFD0950891.1"/>
    </source>
</evidence>
<feature type="transmembrane region" description="Helical" evidence="8">
    <location>
        <begin position="342"/>
        <end position="370"/>
    </location>
</feature>
<feature type="transmembrane region" description="Helical" evidence="8">
    <location>
        <begin position="290"/>
        <end position="313"/>
    </location>
</feature>
<evidence type="ECO:0000256" key="2">
    <source>
        <dbReference type="ARBA" id="ARBA00022475"/>
    </source>
</evidence>
<protein>
    <submittedName>
        <fullName evidence="10">TRAP transporter large permease subunit</fullName>
    </submittedName>
</protein>
<evidence type="ECO:0000256" key="8">
    <source>
        <dbReference type="SAM" id="Phobius"/>
    </source>
</evidence>
<dbReference type="Pfam" id="PF06808">
    <property type="entry name" value="DctM"/>
    <property type="match status" value="1"/>
</dbReference>
<proteinExistence type="predicted"/>
<evidence type="ECO:0000256" key="1">
    <source>
        <dbReference type="ARBA" id="ARBA00004429"/>
    </source>
</evidence>
<evidence type="ECO:0000256" key="3">
    <source>
        <dbReference type="ARBA" id="ARBA00022519"/>
    </source>
</evidence>
<gene>
    <name evidence="10" type="ORF">ACFQ0F_10905</name>
</gene>
<dbReference type="Proteomes" id="UP001597044">
    <property type="component" value="Unassembled WGS sequence"/>
</dbReference>
<sequence length="717" mass="78983">MNNKPVFLNRSLSEWFSSLPVLALLLLTLVIGTGEMLHGQLLRMGERMFGDPTTNVQYFMLRADPVRPACDPNRDVDAAVQAKLNAPVSDDPLDMLFADAVQDPEAIRSSLEAAKALCVEKNDIYERVVDHITPKLKAFRAVETGFFGIFKFGTENRSLILLAMFSIAAITTTLSIHHINLRPPKTQRDFFVYNMAMVIANSILAFTSWFYYNKVLLASGIPVDKPLVNYIFIGLFSVLAIISAVRVVRPPKDAPAGGNFGMSLLTIPLFAFMAMTSASVFFAEQHWAGIAIYLGQLLEYSGIFLNLALYIWAGMLLKQTRVVTLFLDIVRPWKLSPEALTWVILLAAAVPTAYTGASGIFVIAAGAIVYKEVYSAGGRRQMALAAAAMSGSMGVVLRPCLLIVLIAALNKQVTTNELYGWGVGVFMVTSTLFLLFAMMVKEDSTGRERAVFSTALRDSARALVPVSPYIVITLLVVYGYKYLLDAQLDEFTAPVMLPVIMLFIVIFDKIRREPKAQAVQVNPEAERRLSLEQAVRFATNETIGHIGALIMLMALSVSVGGVIEHSGIMASVPADLGNIWLTLTILMFMMVFIGMIMDPFGAVILVSATVAPIAYSNGINPVHFWMVVLAAFELGYLSPPVALNQLLTRMVVGEEEMDAADAEVRHKSFYYRYERWILPVVVMFTGLLIVVYGGQNLVMHGTEWQESLNGMLLSLFG</sequence>
<keyword evidence="4 8" id="KW-0812">Transmembrane</keyword>
<keyword evidence="6 8" id="KW-0472">Membrane</keyword>
<feature type="transmembrane region" description="Helical" evidence="8">
    <location>
        <begin position="227"/>
        <end position="248"/>
    </location>
</feature>
<keyword evidence="11" id="KW-1185">Reference proteome</keyword>
<comment type="function">
    <text evidence="7">Part of the tripartite ATP-independent periplasmic (TRAP) transport system.</text>
</comment>
<evidence type="ECO:0000256" key="5">
    <source>
        <dbReference type="ARBA" id="ARBA00022989"/>
    </source>
</evidence>
<evidence type="ECO:0000256" key="7">
    <source>
        <dbReference type="RuleBase" id="RU369079"/>
    </source>
</evidence>
<dbReference type="InterPro" id="IPR010656">
    <property type="entry name" value="DctM"/>
</dbReference>
<feature type="transmembrane region" description="Helical" evidence="8">
    <location>
        <begin position="159"/>
        <end position="179"/>
    </location>
</feature>
<evidence type="ECO:0000256" key="4">
    <source>
        <dbReference type="ARBA" id="ARBA00022692"/>
    </source>
</evidence>
<feature type="transmembrane region" description="Helical" evidence="8">
    <location>
        <begin position="15"/>
        <end position="37"/>
    </location>
</feature>
<evidence type="ECO:0000259" key="9">
    <source>
        <dbReference type="Pfam" id="PF06808"/>
    </source>
</evidence>
<feature type="transmembrane region" description="Helical" evidence="8">
    <location>
        <begin position="191"/>
        <end position="212"/>
    </location>
</feature>
<dbReference type="RefSeq" id="WP_340675663.1">
    <property type="nucleotide sequence ID" value="NZ_JBHTIT010000001.1"/>
</dbReference>
<reference evidence="11" key="1">
    <citation type="journal article" date="2019" name="Int. J. Syst. Evol. Microbiol.">
        <title>The Global Catalogue of Microorganisms (GCM) 10K type strain sequencing project: providing services to taxonomists for standard genome sequencing and annotation.</title>
        <authorList>
            <consortium name="The Broad Institute Genomics Platform"/>
            <consortium name="The Broad Institute Genome Sequencing Center for Infectious Disease"/>
            <person name="Wu L."/>
            <person name="Ma J."/>
        </authorList>
    </citation>
    <scope>NUCLEOTIDE SEQUENCE [LARGE SCALE GENOMIC DNA]</scope>
    <source>
        <strain evidence="11">CCUG 63419</strain>
    </source>
</reference>
<name>A0ABW3HJF6_9GAMM</name>
<comment type="caution">
    <text evidence="10">The sequence shown here is derived from an EMBL/GenBank/DDBJ whole genome shotgun (WGS) entry which is preliminary data.</text>
</comment>
<organism evidence="10 11">
    <name type="scientific">Paraperlucidibaca wandonensis</name>
    <dbReference type="NCBI Taxonomy" id="1268273"/>
    <lineage>
        <taxon>Bacteria</taxon>
        <taxon>Pseudomonadati</taxon>
        <taxon>Pseudomonadota</taxon>
        <taxon>Gammaproteobacteria</taxon>
        <taxon>Moraxellales</taxon>
        <taxon>Moraxellaceae</taxon>
        <taxon>Paraperlucidibaca</taxon>
    </lineage>
</organism>
<feature type="transmembrane region" description="Helical" evidence="8">
    <location>
        <begin position="260"/>
        <end position="283"/>
    </location>
</feature>
<feature type="transmembrane region" description="Helical" evidence="8">
    <location>
        <begin position="676"/>
        <end position="694"/>
    </location>
</feature>
<evidence type="ECO:0000313" key="11">
    <source>
        <dbReference type="Proteomes" id="UP001597044"/>
    </source>
</evidence>
<dbReference type="EMBL" id="JBHTIT010000001">
    <property type="protein sequence ID" value="MFD0950891.1"/>
    <property type="molecule type" value="Genomic_DNA"/>
</dbReference>